<keyword evidence="6" id="KW-0808">Transferase</keyword>
<dbReference type="PROSITE" id="PS00893">
    <property type="entry name" value="NUDIX_BOX"/>
    <property type="match status" value="1"/>
</dbReference>
<dbReference type="OrthoDB" id="4247482at2"/>
<dbReference type="InterPro" id="IPR051908">
    <property type="entry name" value="Ribosomal_N-acetyltransferase"/>
</dbReference>
<dbReference type="GO" id="GO:1990189">
    <property type="term" value="F:protein N-terminal-serine acetyltransferase activity"/>
    <property type="evidence" value="ECO:0007669"/>
    <property type="project" value="TreeGrafter"/>
</dbReference>
<evidence type="ECO:0000256" key="2">
    <source>
        <dbReference type="ARBA" id="ARBA00022801"/>
    </source>
</evidence>
<dbReference type="Gene3D" id="3.90.79.10">
    <property type="entry name" value="Nucleoside Triphosphate Pyrophosphohydrolase"/>
    <property type="match status" value="1"/>
</dbReference>
<evidence type="ECO:0000256" key="1">
    <source>
        <dbReference type="ARBA" id="ARBA00005582"/>
    </source>
</evidence>
<dbReference type="SUPFAM" id="SSF55729">
    <property type="entry name" value="Acyl-CoA N-acyltransferases (Nat)"/>
    <property type="match status" value="1"/>
</dbReference>
<sequence length="340" mass="37779">MPDDQPTLNDGTVTLRPWRDDDVAEAVAGHDSEMATWFGWDPDQVSAERHLAAIEQWRSRWATGEQASFVVEHDGELVGSVELTREGTSGASLSWTSYAGHRRRGFATRAVRVLIDWALTDASQGGLGLQRVEARVDPDNTRSLSVATRAGMHREGVQRVVPGMGDRPETTGYVVFSRLVTDKPLTEPGGFRSLLNSFLPRKRAISQMLVRDPEGRVLLCQLTYKRDWDLPGGVVEVGESPRVAVQREVEEELGLAIEPGELLLTDWLPPWGGWDDAVCLVFDGGTRRADTLDEIVKQEREIRDVRFCTLEEVDELAADFTARRVRAAVGGQQPYTESGR</sequence>
<feature type="domain" description="N-acetyltransferase" evidence="4">
    <location>
        <begin position="13"/>
        <end position="169"/>
    </location>
</feature>
<accession>A0A1I0Y197</accession>
<dbReference type="InterPro" id="IPR016181">
    <property type="entry name" value="Acyl_CoA_acyltransferase"/>
</dbReference>
<dbReference type="PRINTS" id="PR00502">
    <property type="entry name" value="NUDIXFAMILY"/>
</dbReference>
<dbReference type="Pfam" id="PF13302">
    <property type="entry name" value="Acetyltransf_3"/>
    <property type="match status" value="1"/>
</dbReference>
<dbReference type="InterPro" id="IPR020084">
    <property type="entry name" value="NUDIX_hydrolase_CS"/>
</dbReference>
<dbReference type="GO" id="GO:0005737">
    <property type="term" value="C:cytoplasm"/>
    <property type="evidence" value="ECO:0007669"/>
    <property type="project" value="TreeGrafter"/>
</dbReference>
<dbReference type="EMBL" id="FOKC01000003">
    <property type="protein sequence ID" value="SFB06238.1"/>
    <property type="molecule type" value="Genomic_DNA"/>
</dbReference>
<dbReference type="InterPro" id="IPR000086">
    <property type="entry name" value="NUDIX_hydrolase_dom"/>
</dbReference>
<dbReference type="CDD" id="cd18876">
    <property type="entry name" value="NUDIX_Hydrolase"/>
    <property type="match status" value="1"/>
</dbReference>
<evidence type="ECO:0000259" key="5">
    <source>
        <dbReference type="PROSITE" id="PS51462"/>
    </source>
</evidence>
<dbReference type="PROSITE" id="PS51462">
    <property type="entry name" value="NUDIX"/>
    <property type="match status" value="1"/>
</dbReference>
<dbReference type="PROSITE" id="PS51186">
    <property type="entry name" value="GNAT"/>
    <property type="match status" value="1"/>
</dbReference>
<dbReference type="InterPro" id="IPR000182">
    <property type="entry name" value="GNAT_dom"/>
</dbReference>
<gene>
    <name evidence="6" type="ORF">SAMN05192575_103136</name>
</gene>
<dbReference type="PANTHER" id="PTHR43441:SF10">
    <property type="entry name" value="ACETYLTRANSFERASE"/>
    <property type="match status" value="1"/>
</dbReference>
<evidence type="ECO:0000256" key="3">
    <source>
        <dbReference type="RuleBase" id="RU003476"/>
    </source>
</evidence>
<name>A0A1I0Y197_9ACTN</name>
<protein>
    <submittedName>
        <fullName evidence="6">Protein N-acetyltransferase, RimJ/RimL family</fullName>
    </submittedName>
</protein>
<dbReference type="GO" id="GO:0016787">
    <property type="term" value="F:hydrolase activity"/>
    <property type="evidence" value="ECO:0007669"/>
    <property type="project" value="UniProtKB-KW"/>
</dbReference>
<dbReference type="InterPro" id="IPR020476">
    <property type="entry name" value="Nudix_hydrolase"/>
</dbReference>
<dbReference type="Gene3D" id="3.40.630.30">
    <property type="match status" value="1"/>
</dbReference>
<comment type="similarity">
    <text evidence="1 3">Belongs to the Nudix hydrolase family.</text>
</comment>
<dbReference type="RefSeq" id="WP_091197284.1">
    <property type="nucleotide sequence ID" value="NZ_FOKC01000003.1"/>
</dbReference>
<dbReference type="SUPFAM" id="SSF55811">
    <property type="entry name" value="Nudix"/>
    <property type="match status" value="1"/>
</dbReference>
<dbReference type="Proteomes" id="UP000199113">
    <property type="component" value="Unassembled WGS sequence"/>
</dbReference>
<dbReference type="STRING" id="748909.SAMN05192575_103136"/>
<evidence type="ECO:0000259" key="4">
    <source>
        <dbReference type="PROSITE" id="PS51186"/>
    </source>
</evidence>
<dbReference type="PANTHER" id="PTHR43441">
    <property type="entry name" value="RIBOSOMAL-PROTEIN-SERINE ACETYLTRANSFERASE"/>
    <property type="match status" value="1"/>
</dbReference>
<dbReference type="AlphaFoldDB" id="A0A1I0Y197"/>
<dbReference type="GO" id="GO:0008999">
    <property type="term" value="F:protein-N-terminal-alanine acetyltransferase activity"/>
    <property type="evidence" value="ECO:0007669"/>
    <property type="project" value="TreeGrafter"/>
</dbReference>
<organism evidence="6 7">
    <name type="scientific">Nocardioides alpinus</name>
    <dbReference type="NCBI Taxonomy" id="748909"/>
    <lineage>
        <taxon>Bacteria</taxon>
        <taxon>Bacillati</taxon>
        <taxon>Actinomycetota</taxon>
        <taxon>Actinomycetes</taxon>
        <taxon>Propionibacteriales</taxon>
        <taxon>Nocardioidaceae</taxon>
        <taxon>Nocardioides</taxon>
    </lineage>
</organism>
<reference evidence="6" key="1">
    <citation type="submission" date="2016-10" db="EMBL/GenBank/DDBJ databases">
        <authorList>
            <person name="de Groot N.N."/>
        </authorList>
    </citation>
    <scope>NUCLEOTIDE SEQUENCE [LARGE SCALE GENOMIC DNA]</scope>
    <source>
        <strain evidence="6">CGMCC 1.10697</strain>
    </source>
</reference>
<dbReference type="InterPro" id="IPR015797">
    <property type="entry name" value="NUDIX_hydrolase-like_dom_sf"/>
</dbReference>
<proteinExistence type="inferred from homology"/>
<evidence type="ECO:0000313" key="6">
    <source>
        <dbReference type="EMBL" id="SFB06238.1"/>
    </source>
</evidence>
<dbReference type="Pfam" id="PF00293">
    <property type="entry name" value="NUDIX"/>
    <property type="match status" value="1"/>
</dbReference>
<feature type="domain" description="Nudix hydrolase" evidence="5">
    <location>
        <begin position="200"/>
        <end position="330"/>
    </location>
</feature>
<evidence type="ECO:0000313" key="7">
    <source>
        <dbReference type="Proteomes" id="UP000199113"/>
    </source>
</evidence>
<dbReference type="CDD" id="cd04301">
    <property type="entry name" value="NAT_SF"/>
    <property type="match status" value="1"/>
</dbReference>
<keyword evidence="2 3" id="KW-0378">Hydrolase</keyword>